<evidence type="ECO:0000259" key="1">
    <source>
        <dbReference type="Pfam" id="PF06418"/>
    </source>
</evidence>
<name>A0ABD1YW04_9MARC</name>
<dbReference type="Gene3D" id="3.40.50.300">
    <property type="entry name" value="P-loop containing nucleotide triphosphate hydrolases"/>
    <property type="match status" value="1"/>
</dbReference>
<dbReference type="InterPro" id="IPR004468">
    <property type="entry name" value="CTP_synthase"/>
</dbReference>
<sequence length="134" mass="14859">MQMLHWMVVPHITNTIQDWIERVAKIPVDGVEGEPNVCVIGLGGTVGDIESMPFFEELSQFHDRVGAEIFCLVLVSLVPVLGVVGEQKLKPTQHSVRESVQIEAQARNISHNVRCVKCGHQSFCTVGGQDRLRT</sequence>
<gene>
    <name evidence="2" type="ORF">R1flu_005391</name>
</gene>
<dbReference type="PANTHER" id="PTHR11550">
    <property type="entry name" value="CTP SYNTHASE"/>
    <property type="match status" value="1"/>
</dbReference>
<dbReference type="AlphaFoldDB" id="A0ABD1YW04"/>
<protein>
    <recommendedName>
        <fullName evidence="1">CTP synthase N-terminal domain-containing protein</fullName>
    </recommendedName>
</protein>
<organism evidence="2 3">
    <name type="scientific">Riccia fluitans</name>
    <dbReference type="NCBI Taxonomy" id="41844"/>
    <lineage>
        <taxon>Eukaryota</taxon>
        <taxon>Viridiplantae</taxon>
        <taxon>Streptophyta</taxon>
        <taxon>Embryophyta</taxon>
        <taxon>Marchantiophyta</taxon>
        <taxon>Marchantiopsida</taxon>
        <taxon>Marchantiidae</taxon>
        <taxon>Marchantiales</taxon>
        <taxon>Ricciaceae</taxon>
        <taxon>Riccia</taxon>
    </lineage>
</organism>
<dbReference type="EMBL" id="JBHFFA010000003">
    <property type="protein sequence ID" value="KAL2633912.1"/>
    <property type="molecule type" value="Genomic_DNA"/>
</dbReference>
<feature type="domain" description="CTP synthase N-terminal" evidence="1">
    <location>
        <begin position="8"/>
        <end position="106"/>
    </location>
</feature>
<dbReference type="Proteomes" id="UP001605036">
    <property type="component" value="Unassembled WGS sequence"/>
</dbReference>
<dbReference type="PANTHER" id="PTHR11550:SF0">
    <property type="entry name" value="CTP SYNTHASE-RELATED"/>
    <property type="match status" value="1"/>
</dbReference>
<dbReference type="SUPFAM" id="SSF52540">
    <property type="entry name" value="P-loop containing nucleoside triphosphate hydrolases"/>
    <property type="match status" value="1"/>
</dbReference>
<comment type="caution">
    <text evidence="2">The sequence shown here is derived from an EMBL/GenBank/DDBJ whole genome shotgun (WGS) entry which is preliminary data.</text>
</comment>
<reference evidence="2 3" key="1">
    <citation type="submission" date="2024-09" db="EMBL/GenBank/DDBJ databases">
        <title>Chromosome-scale assembly of Riccia fluitans.</title>
        <authorList>
            <person name="Paukszto L."/>
            <person name="Sawicki J."/>
            <person name="Karawczyk K."/>
            <person name="Piernik-Szablinska J."/>
            <person name="Szczecinska M."/>
            <person name="Mazdziarz M."/>
        </authorList>
    </citation>
    <scope>NUCLEOTIDE SEQUENCE [LARGE SCALE GENOMIC DNA]</scope>
    <source>
        <strain evidence="2">Rf_01</strain>
        <tissue evidence="2">Aerial parts of the thallus</tissue>
    </source>
</reference>
<evidence type="ECO:0000313" key="3">
    <source>
        <dbReference type="Proteomes" id="UP001605036"/>
    </source>
</evidence>
<dbReference type="InterPro" id="IPR017456">
    <property type="entry name" value="CTP_synthase_N"/>
</dbReference>
<dbReference type="Pfam" id="PF06418">
    <property type="entry name" value="CTP_synth_N"/>
    <property type="match status" value="1"/>
</dbReference>
<proteinExistence type="predicted"/>
<evidence type="ECO:0000313" key="2">
    <source>
        <dbReference type="EMBL" id="KAL2633912.1"/>
    </source>
</evidence>
<keyword evidence="3" id="KW-1185">Reference proteome</keyword>
<accession>A0ABD1YW04</accession>
<dbReference type="InterPro" id="IPR027417">
    <property type="entry name" value="P-loop_NTPase"/>
</dbReference>